<keyword evidence="1" id="KW-0813">Transport</keyword>
<dbReference type="AlphaFoldDB" id="X1CNN7"/>
<proteinExistence type="predicted"/>
<dbReference type="GO" id="GO:0015562">
    <property type="term" value="F:efflux transmembrane transporter activity"/>
    <property type="evidence" value="ECO:0007669"/>
    <property type="project" value="TreeGrafter"/>
</dbReference>
<evidence type="ECO:0000313" key="4">
    <source>
        <dbReference type="EMBL" id="GAG85866.1"/>
    </source>
</evidence>
<dbReference type="PANTHER" id="PTHR30469">
    <property type="entry name" value="MULTIDRUG RESISTANCE PROTEIN MDTA"/>
    <property type="match status" value="1"/>
</dbReference>
<dbReference type="Gene3D" id="2.40.420.20">
    <property type="match status" value="1"/>
</dbReference>
<organism evidence="4">
    <name type="scientific">marine sediment metagenome</name>
    <dbReference type="NCBI Taxonomy" id="412755"/>
    <lineage>
        <taxon>unclassified sequences</taxon>
        <taxon>metagenomes</taxon>
        <taxon>ecological metagenomes</taxon>
    </lineage>
</organism>
<evidence type="ECO:0000256" key="1">
    <source>
        <dbReference type="ARBA" id="ARBA00022448"/>
    </source>
</evidence>
<dbReference type="FunFam" id="2.40.420.20:FF:000006">
    <property type="entry name" value="RND family efflux transporter MFP subunit"/>
    <property type="match status" value="1"/>
</dbReference>
<comment type="caution">
    <text evidence="4">The sequence shown here is derived from an EMBL/GenBank/DDBJ whole genome shotgun (WGS) entry which is preliminary data.</text>
</comment>
<feature type="non-terminal residue" evidence="4">
    <location>
        <position position="1"/>
    </location>
</feature>
<dbReference type="InterPro" id="IPR058637">
    <property type="entry name" value="YknX-like_C"/>
</dbReference>
<evidence type="ECO:0000259" key="3">
    <source>
        <dbReference type="Pfam" id="PF25989"/>
    </source>
</evidence>
<dbReference type="Pfam" id="PF25989">
    <property type="entry name" value="YknX_C"/>
    <property type="match status" value="1"/>
</dbReference>
<sequence>PTADRQRATVEVRVGFNELDQRVLPDMGVKVAFQEVGRETTDAAKATGVPVPLGAIRNDEGRDYIFVVIEGRAERRAVATGETLDNNILVTSGLSPGERVITEGPLELTDGDAVQEKNR</sequence>
<dbReference type="PANTHER" id="PTHR30469:SF38">
    <property type="entry name" value="HLYD FAMILY SECRETION PROTEIN"/>
    <property type="match status" value="1"/>
</dbReference>
<dbReference type="EMBL" id="BART01019413">
    <property type="protein sequence ID" value="GAG85866.1"/>
    <property type="molecule type" value="Genomic_DNA"/>
</dbReference>
<gene>
    <name evidence="4" type="ORF">S01H4_36338</name>
</gene>
<reference evidence="4" key="1">
    <citation type="journal article" date="2014" name="Front. Microbiol.">
        <title>High frequency of phylogenetically diverse reductive dehalogenase-homologous genes in deep subseafloor sedimentary metagenomes.</title>
        <authorList>
            <person name="Kawai M."/>
            <person name="Futagami T."/>
            <person name="Toyoda A."/>
            <person name="Takaki Y."/>
            <person name="Nishi S."/>
            <person name="Hori S."/>
            <person name="Arai W."/>
            <person name="Tsubouchi T."/>
            <person name="Morono Y."/>
            <person name="Uchiyama I."/>
            <person name="Ito T."/>
            <person name="Fujiyama A."/>
            <person name="Inagaki F."/>
            <person name="Takami H."/>
        </authorList>
    </citation>
    <scope>NUCLEOTIDE SEQUENCE</scope>
    <source>
        <strain evidence="4">Expedition CK06-06</strain>
    </source>
</reference>
<feature type="region of interest" description="Disordered" evidence="2">
    <location>
        <begin position="99"/>
        <end position="119"/>
    </location>
</feature>
<name>X1CNN7_9ZZZZ</name>
<feature type="domain" description="YknX-like C-terminal permuted SH3-like" evidence="3">
    <location>
        <begin position="49"/>
        <end position="115"/>
    </location>
</feature>
<dbReference type="GO" id="GO:1990281">
    <property type="term" value="C:efflux pump complex"/>
    <property type="evidence" value="ECO:0007669"/>
    <property type="project" value="TreeGrafter"/>
</dbReference>
<protein>
    <recommendedName>
        <fullName evidence="3">YknX-like C-terminal permuted SH3-like domain-containing protein</fullName>
    </recommendedName>
</protein>
<accession>X1CNN7</accession>
<evidence type="ECO:0000256" key="2">
    <source>
        <dbReference type="SAM" id="MobiDB-lite"/>
    </source>
</evidence>